<evidence type="ECO:0000313" key="2">
    <source>
        <dbReference type="EMBL" id="KAJ8985664.1"/>
    </source>
</evidence>
<keyword evidence="3" id="KW-1185">Reference proteome</keyword>
<organism evidence="2 3">
    <name type="scientific">Molorchus minor</name>
    <dbReference type="NCBI Taxonomy" id="1323400"/>
    <lineage>
        <taxon>Eukaryota</taxon>
        <taxon>Metazoa</taxon>
        <taxon>Ecdysozoa</taxon>
        <taxon>Arthropoda</taxon>
        <taxon>Hexapoda</taxon>
        <taxon>Insecta</taxon>
        <taxon>Pterygota</taxon>
        <taxon>Neoptera</taxon>
        <taxon>Endopterygota</taxon>
        <taxon>Coleoptera</taxon>
        <taxon>Polyphaga</taxon>
        <taxon>Cucujiformia</taxon>
        <taxon>Chrysomeloidea</taxon>
        <taxon>Cerambycidae</taxon>
        <taxon>Lamiinae</taxon>
        <taxon>Monochamini</taxon>
        <taxon>Molorchus</taxon>
    </lineage>
</organism>
<sequence>MELEISSDSSDTIILSSNNDNNEPTTSGSVDSKVSNSSFNKFYDLDDFSDEDLVDEPLIKRIKNSDKNIQCIGQDSVIEDMKFNDDVFKIHQKPDDISIKLKMLRSKYYLDNESSVTQVNVAVVSDSSDSEPNNEGLSEKKCHRR</sequence>
<name>A0ABQ9K690_9CUCU</name>
<dbReference type="EMBL" id="JAPWTJ010000010">
    <property type="protein sequence ID" value="KAJ8985664.1"/>
    <property type="molecule type" value="Genomic_DNA"/>
</dbReference>
<reference evidence="2" key="1">
    <citation type="journal article" date="2023" name="Insect Mol. Biol.">
        <title>Genome sequencing provides insights into the evolution of gene families encoding plant cell wall-degrading enzymes in longhorned beetles.</title>
        <authorList>
            <person name="Shin N.R."/>
            <person name="Okamura Y."/>
            <person name="Kirsch R."/>
            <person name="Pauchet Y."/>
        </authorList>
    </citation>
    <scope>NUCLEOTIDE SEQUENCE</scope>
    <source>
        <strain evidence="2">MMC_N1</strain>
    </source>
</reference>
<dbReference type="Proteomes" id="UP001162164">
    <property type="component" value="Unassembled WGS sequence"/>
</dbReference>
<evidence type="ECO:0000256" key="1">
    <source>
        <dbReference type="SAM" id="MobiDB-lite"/>
    </source>
</evidence>
<gene>
    <name evidence="2" type="ORF">NQ317_015161</name>
</gene>
<feature type="region of interest" description="Disordered" evidence="1">
    <location>
        <begin position="1"/>
        <end position="33"/>
    </location>
</feature>
<feature type="region of interest" description="Disordered" evidence="1">
    <location>
        <begin position="123"/>
        <end position="145"/>
    </location>
</feature>
<protein>
    <submittedName>
        <fullName evidence="2">Uncharacterized protein</fullName>
    </submittedName>
</protein>
<comment type="caution">
    <text evidence="2">The sequence shown here is derived from an EMBL/GenBank/DDBJ whole genome shotgun (WGS) entry which is preliminary data.</text>
</comment>
<proteinExistence type="predicted"/>
<evidence type="ECO:0000313" key="3">
    <source>
        <dbReference type="Proteomes" id="UP001162164"/>
    </source>
</evidence>
<accession>A0ABQ9K690</accession>